<dbReference type="InterPro" id="IPR034660">
    <property type="entry name" value="DinB/YfiT-like"/>
</dbReference>
<comment type="similarity">
    <text evidence="1">Belongs to the DinB family.</text>
</comment>
<dbReference type="Proteomes" id="UP000494205">
    <property type="component" value="Unassembled WGS sequence"/>
</dbReference>
<dbReference type="PANTHER" id="PTHR37302:SF1">
    <property type="entry name" value="PROTEIN DINB"/>
    <property type="match status" value="1"/>
</dbReference>
<sequence length="151" mass="17616">MLIEMFKYKQWSDMRTLDAIQRIDEQKFPSASAFAAQQLNHMIIVEELFTARLRENPDPHRSTNTETVPGLFEISQRIVDSHQWFSGYTESLKQQHRNQSVFFRFTDGKQGSMTRLEILFHIINQGCHRSCPGSSPRVPSWGHIHCVHSRS</sequence>
<name>A0A6J5CKG5_9BURK</name>
<dbReference type="EMBL" id="CADIJZ010000041">
    <property type="protein sequence ID" value="CAB3739649.1"/>
    <property type="molecule type" value="Genomic_DNA"/>
</dbReference>
<dbReference type="PANTHER" id="PTHR37302">
    <property type="entry name" value="SLR1116 PROTEIN"/>
    <property type="match status" value="1"/>
</dbReference>
<dbReference type="Pfam" id="PF05163">
    <property type="entry name" value="DinB"/>
    <property type="match status" value="1"/>
</dbReference>
<dbReference type="SUPFAM" id="SSF109854">
    <property type="entry name" value="DinB/YfiT-like putative metalloenzymes"/>
    <property type="match status" value="1"/>
</dbReference>
<accession>A0A6J5CKG5</accession>
<dbReference type="AlphaFoldDB" id="A0A6J5CKG5"/>
<evidence type="ECO:0000256" key="2">
    <source>
        <dbReference type="ARBA" id="ARBA00022723"/>
    </source>
</evidence>
<evidence type="ECO:0000256" key="1">
    <source>
        <dbReference type="ARBA" id="ARBA00008635"/>
    </source>
</evidence>
<reference evidence="3 4" key="1">
    <citation type="submission" date="2020-04" db="EMBL/GenBank/DDBJ databases">
        <authorList>
            <person name="De Canck E."/>
        </authorList>
    </citation>
    <scope>NUCLEOTIDE SEQUENCE [LARGE SCALE GENOMIC DNA]</scope>
    <source>
        <strain evidence="3 4">LMG 27174</strain>
    </source>
</reference>
<protein>
    <recommendedName>
        <fullName evidence="5">Damage-inducible protein DinB</fullName>
    </recommendedName>
</protein>
<dbReference type="GO" id="GO:0046872">
    <property type="term" value="F:metal ion binding"/>
    <property type="evidence" value="ECO:0007669"/>
    <property type="project" value="UniProtKB-KW"/>
</dbReference>
<evidence type="ECO:0000313" key="4">
    <source>
        <dbReference type="Proteomes" id="UP000494205"/>
    </source>
</evidence>
<dbReference type="InterPro" id="IPR007837">
    <property type="entry name" value="DinB"/>
</dbReference>
<gene>
    <name evidence="3" type="ORF">LMG27174_06574</name>
</gene>
<evidence type="ECO:0008006" key="5">
    <source>
        <dbReference type="Google" id="ProtNLM"/>
    </source>
</evidence>
<dbReference type="RefSeq" id="WP_208638665.1">
    <property type="nucleotide sequence ID" value="NZ_CADIJZ010000041.1"/>
</dbReference>
<keyword evidence="2" id="KW-0479">Metal-binding</keyword>
<evidence type="ECO:0000313" key="3">
    <source>
        <dbReference type="EMBL" id="CAB3739649.1"/>
    </source>
</evidence>
<organism evidence="3 4">
    <name type="scientific">Paraburkholderia rhynchosiae</name>
    <dbReference type="NCBI Taxonomy" id="487049"/>
    <lineage>
        <taxon>Bacteria</taxon>
        <taxon>Pseudomonadati</taxon>
        <taxon>Pseudomonadota</taxon>
        <taxon>Betaproteobacteria</taxon>
        <taxon>Burkholderiales</taxon>
        <taxon>Burkholderiaceae</taxon>
        <taxon>Paraburkholderia</taxon>
    </lineage>
</organism>
<proteinExistence type="inferred from homology"/>
<dbReference type="Gene3D" id="1.20.120.450">
    <property type="entry name" value="dinb family like domain"/>
    <property type="match status" value="1"/>
</dbReference>